<evidence type="ECO:0000313" key="3">
    <source>
        <dbReference type="EnsemblProtists" id="PYU1_T010901"/>
    </source>
</evidence>
<evidence type="ECO:0000313" key="4">
    <source>
        <dbReference type="Proteomes" id="UP000019132"/>
    </source>
</evidence>
<feature type="region of interest" description="Disordered" evidence="2">
    <location>
        <begin position="579"/>
        <end position="604"/>
    </location>
</feature>
<feature type="coiled-coil region" evidence="1">
    <location>
        <begin position="274"/>
        <end position="301"/>
    </location>
</feature>
<dbReference type="InParanoid" id="K3X102"/>
<dbReference type="VEuPathDB" id="FungiDB:PYU1_G010878"/>
<evidence type="ECO:0000256" key="2">
    <source>
        <dbReference type="SAM" id="MobiDB-lite"/>
    </source>
</evidence>
<feature type="region of interest" description="Disordered" evidence="2">
    <location>
        <begin position="537"/>
        <end position="564"/>
    </location>
</feature>
<accession>K3X102</accession>
<protein>
    <submittedName>
        <fullName evidence="3">Uncharacterized protein</fullName>
    </submittedName>
</protein>
<dbReference type="HOGENOM" id="CLU_015007_0_0_1"/>
<feature type="compositionally biased region" description="Low complexity" evidence="2">
    <location>
        <begin position="546"/>
        <end position="561"/>
    </location>
</feature>
<dbReference type="AlphaFoldDB" id="K3X102"/>
<feature type="coiled-coil region" evidence="1">
    <location>
        <begin position="362"/>
        <end position="474"/>
    </location>
</feature>
<dbReference type="Proteomes" id="UP000019132">
    <property type="component" value="Unassembled WGS sequence"/>
</dbReference>
<dbReference type="STRING" id="431595.K3X102"/>
<organism evidence="3 4">
    <name type="scientific">Globisporangium ultimum (strain ATCC 200006 / CBS 805.95 / DAOM BR144)</name>
    <name type="common">Pythium ultimum</name>
    <dbReference type="NCBI Taxonomy" id="431595"/>
    <lineage>
        <taxon>Eukaryota</taxon>
        <taxon>Sar</taxon>
        <taxon>Stramenopiles</taxon>
        <taxon>Oomycota</taxon>
        <taxon>Peronosporomycetes</taxon>
        <taxon>Pythiales</taxon>
        <taxon>Pythiaceae</taxon>
        <taxon>Globisporangium</taxon>
    </lineage>
</organism>
<sequence>MDQPTKQTIVAERLHRAYQTVKWSSLGNPHMSGLTSTDNQKDIEPGKLDRFEGMFATKANFLHAKADAMLKNQPSELQALSLLDKLELIHTQYQEAEKALAHETSIKEKCVDRISKLSQTMSFQVVEHEKQLQQVTLEKQQVQSQLDEMERKFGAVSLEVEQLQQQVQLMKVAREVPTLSPSFGGNGDRVLLQQFVSRLEAAMEEAKGVVDFKDGVIKDLERRLEECMKEKTRYSEQIAQQKLSHDLEQQSLLSELKNLKVLMQDNEKTSREHADQLRQRNLELSAEIVQLQSKMEIINRDAVLRAQELEQTRQSTTQLLKRGHHLANVAACEQQDVESMLAKKTRECIMIQAASVASQRRAERLQARVEEVTYKLEKKKTKMEKKVKALVNDRKSHKSACTRYQQELMVQLENALQKQHAAENEVATLIVKVQQLESDIAASRSEMEQMQGENARLEKHCKELQTCIDMLETNSQSLTDQQRVAESKYDQQIYNIEQSSARKLIEREAHLTAEHERKMKIMMERHSTELFQRTGMNKDADMTPHSSSSLSSIASTISDADPYPQQSIDQLDALISSKERQYARSAKGTPSPAAKKRPSSARQEQKFVELQKKMAELTHALAVANEQETLAKEQAQKLLQERQESFVQRDHLLEEMNRLKQENWSLSLVLQVTERQQGM</sequence>
<feature type="coiled-coil region" evidence="1">
    <location>
        <begin position="125"/>
        <end position="166"/>
    </location>
</feature>
<name>K3X102_GLOUD</name>
<dbReference type="eggNOG" id="KOG0243">
    <property type="taxonomic scope" value="Eukaryota"/>
</dbReference>
<dbReference type="EMBL" id="GL376590">
    <property type="status" value="NOT_ANNOTATED_CDS"/>
    <property type="molecule type" value="Genomic_DNA"/>
</dbReference>
<evidence type="ECO:0000256" key="1">
    <source>
        <dbReference type="SAM" id="Coils"/>
    </source>
</evidence>
<dbReference type="EnsemblProtists" id="PYU1_T010901">
    <property type="protein sequence ID" value="PYU1_T010901"/>
    <property type="gene ID" value="PYU1_G010878"/>
</dbReference>
<keyword evidence="4" id="KW-1185">Reference proteome</keyword>
<reference evidence="3" key="3">
    <citation type="submission" date="2015-02" db="UniProtKB">
        <authorList>
            <consortium name="EnsemblProtists"/>
        </authorList>
    </citation>
    <scope>IDENTIFICATION</scope>
    <source>
        <strain evidence="3">DAOM BR144</strain>
    </source>
</reference>
<reference evidence="4" key="1">
    <citation type="journal article" date="2010" name="Genome Biol.">
        <title>Genome sequence of the necrotrophic plant pathogen Pythium ultimum reveals original pathogenicity mechanisms and effector repertoire.</title>
        <authorList>
            <person name="Levesque C.A."/>
            <person name="Brouwer H."/>
            <person name="Cano L."/>
            <person name="Hamilton J.P."/>
            <person name="Holt C."/>
            <person name="Huitema E."/>
            <person name="Raffaele S."/>
            <person name="Robideau G.P."/>
            <person name="Thines M."/>
            <person name="Win J."/>
            <person name="Zerillo M.M."/>
            <person name="Beakes G.W."/>
            <person name="Boore J.L."/>
            <person name="Busam D."/>
            <person name="Dumas B."/>
            <person name="Ferriera S."/>
            <person name="Fuerstenberg S.I."/>
            <person name="Gachon C.M."/>
            <person name="Gaulin E."/>
            <person name="Govers F."/>
            <person name="Grenville-Briggs L."/>
            <person name="Horner N."/>
            <person name="Hostetler J."/>
            <person name="Jiang R.H."/>
            <person name="Johnson J."/>
            <person name="Krajaejun T."/>
            <person name="Lin H."/>
            <person name="Meijer H.J."/>
            <person name="Moore B."/>
            <person name="Morris P."/>
            <person name="Phuntmart V."/>
            <person name="Puiu D."/>
            <person name="Shetty J."/>
            <person name="Stajich J.E."/>
            <person name="Tripathy S."/>
            <person name="Wawra S."/>
            <person name="van West P."/>
            <person name="Whitty B.R."/>
            <person name="Coutinho P.M."/>
            <person name="Henrissat B."/>
            <person name="Martin F."/>
            <person name="Thomas P.D."/>
            <person name="Tyler B.M."/>
            <person name="De Vries R.P."/>
            <person name="Kamoun S."/>
            <person name="Yandell M."/>
            <person name="Tisserat N."/>
            <person name="Buell C.R."/>
        </authorList>
    </citation>
    <scope>NUCLEOTIDE SEQUENCE</scope>
    <source>
        <strain evidence="4">DAOM:BR144</strain>
    </source>
</reference>
<keyword evidence="1" id="KW-0175">Coiled coil</keyword>
<reference evidence="4" key="2">
    <citation type="submission" date="2010-04" db="EMBL/GenBank/DDBJ databases">
        <authorList>
            <person name="Buell R."/>
            <person name="Hamilton J."/>
            <person name="Hostetler J."/>
        </authorList>
    </citation>
    <scope>NUCLEOTIDE SEQUENCE [LARGE SCALE GENOMIC DNA]</scope>
    <source>
        <strain evidence="4">DAOM:BR144</strain>
    </source>
</reference>
<proteinExistence type="predicted"/>